<evidence type="ECO:0000313" key="1">
    <source>
        <dbReference type="EMBL" id="MBZ4035143.1"/>
    </source>
</evidence>
<proteinExistence type="predicted"/>
<accession>A0A9X1HAL5</accession>
<evidence type="ECO:0000313" key="2">
    <source>
        <dbReference type="Proteomes" id="UP001139366"/>
    </source>
</evidence>
<gene>
    <name evidence="1" type="ORF">K6T82_10220</name>
</gene>
<reference evidence="1 2" key="1">
    <citation type="journal article" date="2023" name="Antonie Van Leeuwenhoek">
        <title>Flavobacterium potami sp. nov., a multi-metal resistance genes harbouring bacterium isolated from shallow river silt.</title>
        <authorList>
            <person name="Li S."/>
            <person name="Mao S."/>
            <person name="Mu W."/>
            <person name="Guo B."/>
            <person name="Li C."/>
            <person name="Zhu Q."/>
            <person name="Hou X."/>
            <person name="Zhao Y."/>
            <person name="Wei S."/>
            <person name="Liu H."/>
            <person name="Liu A."/>
        </authorList>
    </citation>
    <scope>NUCLEOTIDE SEQUENCE [LARGE SCALE GENOMIC DNA]</scope>
    <source>
        <strain evidence="1 2">17A</strain>
    </source>
</reference>
<protein>
    <submittedName>
        <fullName evidence="1">Uncharacterized protein</fullName>
    </submittedName>
</protein>
<keyword evidence="2" id="KW-1185">Reference proteome</keyword>
<organism evidence="1 2">
    <name type="scientific">Flavobacterium potami</name>
    <dbReference type="NCBI Taxonomy" id="2872310"/>
    <lineage>
        <taxon>Bacteria</taxon>
        <taxon>Pseudomonadati</taxon>
        <taxon>Bacteroidota</taxon>
        <taxon>Flavobacteriia</taxon>
        <taxon>Flavobacteriales</taxon>
        <taxon>Flavobacteriaceae</taxon>
        <taxon>Flavobacterium</taxon>
    </lineage>
</organism>
<dbReference type="EMBL" id="JAINUY010000003">
    <property type="protein sequence ID" value="MBZ4035143.1"/>
    <property type="molecule type" value="Genomic_DNA"/>
</dbReference>
<dbReference type="AlphaFoldDB" id="A0A9X1HAL5"/>
<comment type="caution">
    <text evidence="1">The sequence shown here is derived from an EMBL/GenBank/DDBJ whole genome shotgun (WGS) entry which is preliminary data.</text>
</comment>
<sequence>MLNIKQLKLDLAELRIKVAELKIAEKNEIEGIEYEIFQLKQNLVNNYSLTKYDAHIKSEIHKTSLFITDVERIIIAHS</sequence>
<dbReference type="Proteomes" id="UP001139366">
    <property type="component" value="Unassembled WGS sequence"/>
</dbReference>
<name>A0A9X1HAL5_9FLAO</name>
<dbReference type="RefSeq" id="WP_223705841.1">
    <property type="nucleotide sequence ID" value="NZ_JAINUY010000003.1"/>
</dbReference>